<evidence type="ECO:0000256" key="3">
    <source>
        <dbReference type="ARBA" id="ARBA00022475"/>
    </source>
</evidence>
<dbReference type="STRING" id="39482.ERS852491_00135"/>
<keyword evidence="4" id="KW-0597">Phosphoprotein</keyword>
<dbReference type="Pfam" id="PF02302">
    <property type="entry name" value="PTS_IIB"/>
    <property type="match status" value="1"/>
</dbReference>
<dbReference type="OrthoDB" id="9782569at2"/>
<dbReference type="InterPro" id="IPR003352">
    <property type="entry name" value="PTS_EIIC"/>
</dbReference>
<dbReference type="GO" id="GO:0005886">
    <property type="term" value="C:plasma membrane"/>
    <property type="evidence" value="ECO:0007669"/>
    <property type="project" value="UniProtKB-SubCell"/>
</dbReference>
<feature type="transmembrane region" description="Helical" evidence="12">
    <location>
        <begin position="435"/>
        <end position="455"/>
    </location>
</feature>
<dbReference type="Proteomes" id="UP000095544">
    <property type="component" value="Unassembled WGS sequence"/>
</dbReference>
<organism evidence="15 16">
    <name type="scientific">Faecalicatena contorta</name>
    <dbReference type="NCBI Taxonomy" id="39482"/>
    <lineage>
        <taxon>Bacteria</taxon>
        <taxon>Bacillati</taxon>
        <taxon>Bacillota</taxon>
        <taxon>Clostridia</taxon>
        <taxon>Lachnospirales</taxon>
        <taxon>Lachnospiraceae</taxon>
        <taxon>Faecalicatena</taxon>
    </lineage>
</organism>
<keyword evidence="11 12" id="KW-0472">Membrane</keyword>
<dbReference type="PANTHER" id="PTHR30505:SF0">
    <property type="entry name" value="FRUCTOSE-LIKE PTS SYSTEM EIIBC COMPONENT-RELATED"/>
    <property type="match status" value="1"/>
</dbReference>
<feature type="transmembrane region" description="Helical" evidence="12">
    <location>
        <begin position="295"/>
        <end position="313"/>
    </location>
</feature>
<evidence type="ECO:0000256" key="11">
    <source>
        <dbReference type="ARBA" id="ARBA00023136"/>
    </source>
</evidence>
<keyword evidence="3" id="KW-1003">Cell membrane</keyword>
<evidence type="ECO:0000256" key="4">
    <source>
        <dbReference type="ARBA" id="ARBA00022553"/>
    </source>
</evidence>
<dbReference type="InterPro" id="IPR006327">
    <property type="entry name" value="PTS_IIC_fruc"/>
</dbReference>
<feature type="transmembrane region" description="Helical" evidence="12">
    <location>
        <begin position="175"/>
        <end position="200"/>
    </location>
</feature>
<evidence type="ECO:0000256" key="1">
    <source>
        <dbReference type="ARBA" id="ARBA00004429"/>
    </source>
</evidence>
<sequence>MKFVGVTACPTGIAHTYMAAEKLAEEAKKMSIGIKVETRGSVGIENKLTEQEIREADVVILGVGVSVDKSMFNGKKIVEATVSDTIHNTDTVIKRAIEAAKDENYPLYTGGGTKEKASEEQEADTFLNLLKRIPKHLMTGVSYMIPFVAAGGIMIAISFMFGIDASGVEGSLPFYLNKIGGIAFSVMIPIMAGFIAYSMADRPGIAPGMVAGLIVTQLDPSPGFIGGIIGGLLAGIIAWAIKKIKMPKALAGLKPVLIIPLFSTFIVGLLMYFVVAPPCVMLQSAMTNWLTNMSNSSGILLGAVIGAMLAFDLGGPVNKVAYMFGVGLLAEGVYGPQAASMASGMVPSLAMALATVLNKNLYTPAERESGKTAWLLGASFIAEGAIPFAGADPLRVIPSLMVGSAVAGGMAMAFNLTLQAPHGGIFVMGLVNKPFLFLLCTAVGMVISALMVNFLKGMKVKKNKK</sequence>
<evidence type="ECO:0000256" key="12">
    <source>
        <dbReference type="SAM" id="Phobius"/>
    </source>
</evidence>
<dbReference type="Pfam" id="PF02378">
    <property type="entry name" value="PTS_EIIC"/>
    <property type="match status" value="1"/>
</dbReference>
<evidence type="ECO:0000256" key="8">
    <source>
        <dbReference type="ARBA" id="ARBA00022692"/>
    </source>
</evidence>
<gene>
    <name evidence="15" type="primary">fruA_2</name>
    <name evidence="15" type="ORF">ERS852491_00135</name>
</gene>
<dbReference type="InterPro" id="IPR013014">
    <property type="entry name" value="PTS_EIIC_2"/>
</dbReference>
<evidence type="ECO:0000313" key="16">
    <source>
        <dbReference type="Proteomes" id="UP000095544"/>
    </source>
</evidence>
<keyword evidence="10 12" id="KW-1133">Transmembrane helix</keyword>
<feature type="transmembrane region" description="Helical" evidence="12">
    <location>
        <begin position="220"/>
        <end position="241"/>
    </location>
</feature>
<dbReference type="EMBL" id="CYZU01000001">
    <property type="protein sequence ID" value="CUN64546.1"/>
    <property type="molecule type" value="Genomic_DNA"/>
</dbReference>
<dbReference type="GO" id="GO:0022877">
    <property type="term" value="F:protein-N(PI)-phosphohistidine-fructose phosphotransferase system transporter activity"/>
    <property type="evidence" value="ECO:0007669"/>
    <property type="project" value="InterPro"/>
</dbReference>
<protein>
    <submittedName>
        <fullName evidence="15">EIIABC-Fru</fullName>
    </submittedName>
</protein>
<dbReference type="NCBIfam" id="TIGR00829">
    <property type="entry name" value="FRU"/>
    <property type="match status" value="1"/>
</dbReference>
<dbReference type="InterPro" id="IPR013011">
    <property type="entry name" value="PTS_EIIB_2"/>
</dbReference>
<dbReference type="SUPFAM" id="SSF52794">
    <property type="entry name" value="PTS system IIB component-like"/>
    <property type="match status" value="1"/>
</dbReference>
<dbReference type="InterPro" id="IPR050864">
    <property type="entry name" value="Bacterial_PTS_Sugar_Transport"/>
</dbReference>
<keyword evidence="9" id="KW-0418">Kinase</keyword>
<evidence type="ECO:0000256" key="2">
    <source>
        <dbReference type="ARBA" id="ARBA00022448"/>
    </source>
</evidence>
<keyword evidence="2" id="KW-0813">Transport</keyword>
<feature type="transmembrane region" description="Helical" evidence="12">
    <location>
        <begin position="396"/>
        <end position="415"/>
    </location>
</feature>
<dbReference type="InterPro" id="IPR036095">
    <property type="entry name" value="PTS_EIIB-like_sf"/>
</dbReference>
<proteinExistence type="predicted"/>
<dbReference type="CDD" id="cd05569">
    <property type="entry name" value="PTS_IIB_fructose"/>
    <property type="match status" value="1"/>
</dbReference>
<dbReference type="InterPro" id="IPR003353">
    <property type="entry name" value="PTS_IIB_fruc"/>
</dbReference>
<accession>A0A173YMY6</accession>
<feature type="domain" description="PTS EIIB type-2" evidence="13">
    <location>
        <begin position="1"/>
        <end position="98"/>
    </location>
</feature>
<dbReference type="InterPro" id="IPR003501">
    <property type="entry name" value="PTS_EIIB_2/3"/>
</dbReference>
<dbReference type="GO" id="GO:0090563">
    <property type="term" value="F:protein-phosphocysteine-sugar phosphotransferase activity"/>
    <property type="evidence" value="ECO:0007669"/>
    <property type="project" value="TreeGrafter"/>
</dbReference>
<evidence type="ECO:0000259" key="14">
    <source>
        <dbReference type="PROSITE" id="PS51104"/>
    </source>
</evidence>
<dbReference type="GO" id="GO:0005351">
    <property type="term" value="F:carbohydrate:proton symporter activity"/>
    <property type="evidence" value="ECO:0007669"/>
    <property type="project" value="InterPro"/>
</dbReference>
<feature type="domain" description="PTS EIIC type-2" evidence="14">
    <location>
        <begin position="133"/>
        <end position="462"/>
    </location>
</feature>
<evidence type="ECO:0000313" key="15">
    <source>
        <dbReference type="EMBL" id="CUN64546.1"/>
    </source>
</evidence>
<dbReference type="PROSITE" id="PS51099">
    <property type="entry name" value="PTS_EIIB_TYPE_2"/>
    <property type="match status" value="1"/>
</dbReference>
<feature type="transmembrane region" description="Helical" evidence="12">
    <location>
        <begin position="143"/>
        <end position="163"/>
    </location>
</feature>
<reference evidence="15 16" key="1">
    <citation type="submission" date="2015-09" db="EMBL/GenBank/DDBJ databases">
        <authorList>
            <consortium name="Pathogen Informatics"/>
        </authorList>
    </citation>
    <scope>NUCLEOTIDE SEQUENCE [LARGE SCALE GENOMIC DNA]</scope>
    <source>
        <strain evidence="15 16">2789STDY5834876</strain>
    </source>
</reference>
<dbReference type="GO" id="GO:0009401">
    <property type="term" value="P:phosphoenolpyruvate-dependent sugar phosphotransferase system"/>
    <property type="evidence" value="ECO:0007669"/>
    <property type="project" value="UniProtKB-KW"/>
</dbReference>
<feature type="transmembrane region" description="Helical" evidence="12">
    <location>
        <begin position="253"/>
        <end position="275"/>
    </location>
</feature>
<dbReference type="GO" id="GO:0016301">
    <property type="term" value="F:kinase activity"/>
    <property type="evidence" value="ECO:0007669"/>
    <property type="project" value="UniProtKB-KW"/>
</dbReference>
<dbReference type="Gene3D" id="3.40.50.2300">
    <property type="match status" value="1"/>
</dbReference>
<keyword evidence="5" id="KW-0762">Sugar transport</keyword>
<evidence type="ECO:0000256" key="6">
    <source>
        <dbReference type="ARBA" id="ARBA00022679"/>
    </source>
</evidence>
<evidence type="ECO:0000256" key="10">
    <source>
        <dbReference type="ARBA" id="ARBA00022989"/>
    </source>
</evidence>
<comment type="subcellular location">
    <subcellularLocation>
        <location evidence="1">Cell inner membrane</location>
        <topology evidence="1">Multi-pass membrane protein</topology>
    </subcellularLocation>
</comment>
<dbReference type="PANTHER" id="PTHR30505">
    <property type="entry name" value="FRUCTOSE-LIKE PERMEASE"/>
    <property type="match status" value="1"/>
</dbReference>
<name>A0A173YMY6_9FIRM</name>
<keyword evidence="7" id="KW-0598">Phosphotransferase system</keyword>
<keyword evidence="6" id="KW-0808">Transferase</keyword>
<evidence type="ECO:0000256" key="9">
    <source>
        <dbReference type="ARBA" id="ARBA00022777"/>
    </source>
</evidence>
<keyword evidence="8 12" id="KW-0812">Transmembrane</keyword>
<dbReference type="NCBIfam" id="TIGR01427">
    <property type="entry name" value="PTS_IIC_fructo"/>
    <property type="match status" value="1"/>
</dbReference>
<dbReference type="PROSITE" id="PS51104">
    <property type="entry name" value="PTS_EIIC_TYPE_2"/>
    <property type="match status" value="1"/>
</dbReference>
<dbReference type="AlphaFoldDB" id="A0A173YMY6"/>
<evidence type="ECO:0000256" key="7">
    <source>
        <dbReference type="ARBA" id="ARBA00022683"/>
    </source>
</evidence>
<evidence type="ECO:0000256" key="5">
    <source>
        <dbReference type="ARBA" id="ARBA00022597"/>
    </source>
</evidence>
<dbReference type="RefSeq" id="WP_050641766.1">
    <property type="nucleotide sequence ID" value="NZ_BAAACT010000112.1"/>
</dbReference>
<dbReference type="FunFam" id="3.40.50.2300:FF:000014">
    <property type="entry name" value="PTS system fructose-like transporter subunit IIB"/>
    <property type="match status" value="1"/>
</dbReference>
<evidence type="ECO:0000259" key="13">
    <source>
        <dbReference type="PROSITE" id="PS51099"/>
    </source>
</evidence>